<name>A0ABP9FZK0_9MICC</name>
<gene>
    <name evidence="1" type="ORF">GCM10025790_20780</name>
</gene>
<dbReference type="RefSeq" id="WP_345477937.1">
    <property type="nucleotide sequence ID" value="NZ_BAABLW010000007.1"/>
</dbReference>
<comment type="caution">
    <text evidence="1">The sequence shown here is derived from an EMBL/GenBank/DDBJ whole genome shotgun (WGS) entry which is preliminary data.</text>
</comment>
<dbReference type="Proteomes" id="UP001500368">
    <property type="component" value="Unassembled WGS sequence"/>
</dbReference>
<sequence>MANDRVVWAVNGEVPHDARLAREQVYVSSGGATGIIGPTSLRVRPTPTPSEQVQVLPGTFVTAATAGPGLGYTNAPGQSYSKTLYQTESVTIRPTSSVGGRTDVVGIVIIDPEFEGNADSVDYSTHRFWRLHVVENAGNAATLPEHFADLHRPFIPLAQIRIPASTGTIDQSMIHDIRQLATSKTVTEPVLHEVNPSGNAQFITVPPSTTSWTEFTRTPQMTIPPWATEAVVQLKQTGGIAGATDHVGGRARAVLIAGGQRVVGQDNIFRQDSDWNRFEIPLIARLDIRALAGRSALLAVEIRRTSGTDTLRVGARPQELWQYWLQGQVTFQEKAS</sequence>
<evidence type="ECO:0000313" key="2">
    <source>
        <dbReference type="Proteomes" id="UP001500368"/>
    </source>
</evidence>
<evidence type="ECO:0008006" key="3">
    <source>
        <dbReference type="Google" id="ProtNLM"/>
    </source>
</evidence>
<protein>
    <recommendedName>
        <fullName evidence="3">Minor tail protein</fullName>
    </recommendedName>
</protein>
<evidence type="ECO:0000313" key="1">
    <source>
        <dbReference type="EMBL" id="GAA4923501.1"/>
    </source>
</evidence>
<dbReference type="EMBL" id="BAABLW010000007">
    <property type="protein sequence ID" value="GAA4923501.1"/>
    <property type="molecule type" value="Genomic_DNA"/>
</dbReference>
<proteinExistence type="predicted"/>
<accession>A0ABP9FZK0</accession>
<keyword evidence="2" id="KW-1185">Reference proteome</keyword>
<organism evidence="1 2">
    <name type="scientific">Nesterenkonia rhizosphaerae</name>
    <dbReference type="NCBI Taxonomy" id="1348272"/>
    <lineage>
        <taxon>Bacteria</taxon>
        <taxon>Bacillati</taxon>
        <taxon>Actinomycetota</taxon>
        <taxon>Actinomycetes</taxon>
        <taxon>Micrococcales</taxon>
        <taxon>Micrococcaceae</taxon>
        <taxon>Nesterenkonia</taxon>
    </lineage>
</organism>
<reference evidence="2" key="1">
    <citation type="journal article" date="2019" name="Int. J. Syst. Evol. Microbiol.">
        <title>The Global Catalogue of Microorganisms (GCM) 10K type strain sequencing project: providing services to taxonomists for standard genome sequencing and annotation.</title>
        <authorList>
            <consortium name="The Broad Institute Genomics Platform"/>
            <consortium name="The Broad Institute Genome Sequencing Center for Infectious Disease"/>
            <person name="Wu L."/>
            <person name="Ma J."/>
        </authorList>
    </citation>
    <scope>NUCLEOTIDE SEQUENCE [LARGE SCALE GENOMIC DNA]</scope>
    <source>
        <strain evidence="2">JCM 19129</strain>
    </source>
</reference>